<keyword evidence="5" id="KW-1185">Reference proteome</keyword>
<evidence type="ECO:0000256" key="1">
    <source>
        <dbReference type="ARBA" id="ARBA00006964"/>
    </source>
</evidence>
<evidence type="ECO:0000256" key="3">
    <source>
        <dbReference type="PIRSR" id="PIRSR602678-1"/>
    </source>
</evidence>
<dbReference type="PANTHER" id="PTHR13799:SF14">
    <property type="entry name" value="GTP CYCLOHYDROLASE 1 TYPE 2 HOMOLOG"/>
    <property type="match status" value="1"/>
</dbReference>
<sequence length="105" mass="11290">MVAHVAQRLDRQPLALGDAHHKVRRVAWCTGAAQGLFNDAIEAGADLYLSGEISEATTHLSRESGVAYLAAGHHATERYGVQALGAHLASTFEIEHCFIDIDNPV</sequence>
<evidence type="ECO:0000313" key="4">
    <source>
        <dbReference type="EMBL" id="KAG0317219.1"/>
    </source>
</evidence>
<dbReference type="PANTHER" id="PTHR13799">
    <property type="entry name" value="NGG1 INTERACTING FACTOR 3"/>
    <property type="match status" value="1"/>
</dbReference>
<evidence type="ECO:0000313" key="5">
    <source>
        <dbReference type="Proteomes" id="UP000823405"/>
    </source>
</evidence>
<dbReference type="InterPro" id="IPR036069">
    <property type="entry name" value="DUF34/NIF3_sf"/>
</dbReference>
<dbReference type="InterPro" id="IPR002678">
    <property type="entry name" value="DUF34/NIF3"/>
</dbReference>
<organism evidence="4 5">
    <name type="scientific">Linnemannia gamsii</name>
    <dbReference type="NCBI Taxonomy" id="64522"/>
    <lineage>
        <taxon>Eukaryota</taxon>
        <taxon>Fungi</taxon>
        <taxon>Fungi incertae sedis</taxon>
        <taxon>Mucoromycota</taxon>
        <taxon>Mortierellomycotina</taxon>
        <taxon>Mortierellomycetes</taxon>
        <taxon>Mortierellales</taxon>
        <taxon>Mortierellaceae</taxon>
        <taxon>Linnemannia</taxon>
    </lineage>
</organism>
<dbReference type="GO" id="GO:0046872">
    <property type="term" value="F:metal ion binding"/>
    <property type="evidence" value="ECO:0007669"/>
    <property type="project" value="UniProtKB-KW"/>
</dbReference>
<accession>A0A9P6UR60</accession>
<feature type="binding site" evidence="3">
    <location>
        <position position="77"/>
    </location>
    <ligand>
        <name>a divalent metal cation</name>
        <dbReference type="ChEBI" id="CHEBI:60240"/>
        <label>1</label>
    </ligand>
</feature>
<name>A0A9P6UR60_9FUNG</name>
<protein>
    <submittedName>
        <fullName evidence="4">Uncharacterized protein</fullName>
    </submittedName>
</protein>
<reference evidence="4" key="1">
    <citation type="journal article" date="2020" name="Fungal Divers.">
        <title>Resolving the Mortierellaceae phylogeny through synthesis of multi-gene phylogenetics and phylogenomics.</title>
        <authorList>
            <person name="Vandepol N."/>
            <person name="Liber J."/>
            <person name="Desiro A."/>
            <person name="Na H."/>
            <person name="Kennedy M."/>
            <person name="Barry K."/>
            <person name="Grigoriev I.V."/>
            <person name="Miller A.N."/>
            <person name="O'Donnell K."/>
            <person name="Stajich J.E."/>
            <person name="Bonito G."/>
        </authorList>
    </citation>
    <scope>NUCLEOTIDE SEQUENCE</scope>
    <source>
        <strain evidence="4">NVP60</strain>
    </source>
</reference>
<dbReference type="GO" id="GO:0005737">
    <property type="term" value="C:cytoplasm"/>
    <property type="evidence" value="ECO:0007669"/>
    <property type="project" value="TreeGrafter"/>
</dbReference>
<dbReference type="OrthoDB" id="10261674at2759"/>
<evidence type="ECO:0000256" key="2">
    <source>
        <dbReference type="ARBA" id="ARBA00022723"/>
    </source>
</evidence>
<dbReference type="AlphaFoldDB" id="A0A9P6UR60"/>
<dbReference type="SUPFAM" id="SSF102705">
    <property type="entry name" value="NIF3 (NGG1p interacting factor 3)-like"/>
    <property type="match status" value="1"/>
</dbReference>
<dbReference type="Pfam" id="PF01784">
    <property type="entry name" value="DUF34_NIF3"/>
    <property type="match status" value="1"/>
</dbReference>
<gene>
    <name evidence="4" type="ORF">BGZ97_005719</name>
</gene>
<keyword evidence="2 3" id="KW-0479">Metal-binding</keyword>
<comment type="similarity">
    <text evidence="1">Belongs to the GTP cyclohydrolase I type 2/NIF3 family.</text>
</comment>
<comment type="caution">
    <text evidence="4">The sequence shown here is derived from an EMBL/GenBank/DDBJ whole genome shotgun (WGS) entry which is preliminary data.</text>
</comment>
<dbReference type="EMBL" id="JAAAIN010000256">
    <property type="protein sequence ID" value="KAG0317219.1"/>
    <property type="molecule type" value="Genomic_DNA"/>
</dbReference>
<dbReference type="Proteomes" id="UP000823405">
    <property type="component" value="Unassembled WGS sequence"/>
</dbReference>
<dbReference type="Gene3D" id="3.40.1390.30">
    <property type="entry name" value="NIF3 (NGG1p interacting factor 3)-like"/>
    <property type="match status" value="2"/>
</dbReference>
<proteinExistence type="inferred from homology"/>
<feature type="binding site" evidence="3">
    <location>
        <position position="73"/>
    </location>
    <ligand>
        <name>a divalent metal cation</name>
        <dbReference type="ChEBI" id="CHEBI:60240"/>
        <label>1</label>
    </ligand>
</feature>